<dbReference type="Proteomes" id="UP000237105">
    <property type="component" value="Unassembled WGS sequence"/>
</dbReference>
<evidence type="ECO:0000256" key="1">
    <source>
        <dbReference type="SAM" id="MobiDB-lite"/>
    </source>
</evidence>
<name>A0A2P5A881_PARAD</name>
<dbReference type="EMBL" id="JXTB01000787">
    <property type="protein sequence ID" value="PON32729.1"/>
    <property type="molecule type" value="Genomic_DNA"/>
</dbReference>
<comment type="caution">
    <text evidence="2">The sequence shown here is derived from an EMBL/GenBank/DDBJ whole genome shotgun (WGS) entry which is preliminary data.</text>
</comment>
<accession>A0A2P5A881</accession>
<keyword evidence="3" id="KW-1185">Reference proteome</keyword>
<reference evidence="3" key="1">
    <citation type="submission" date="2016-06" db="EMBL/GenBank/DDBJ databases">
        <title>Parallel loss of symbiosis genes in relatives of nitrogen-fixing non-legume Parasponia.</title>
        <authorList>
            <person name="Van Velzen R."/>
            <person name="Holmer R."/>
            <person name="Bu F."/>
            <person name="Rutten L."/>
            <person name="Van Zeijl A."/>
            <person name="Liu W."/>
            <person name="Santuari L."/>
            <person name="Cao Q."/>
            <person name="Sharma T."/>
            <person name="Shen D."/>
            <person name="Roswanjaya Y."/>
            <person name="Wardhani T."/>
            <person name="Kalhor M.S."/>
            <person name="Jansen J."/>
            <person name="Van den Hoogen J."/>
            <person name="Gungor B."/>
            <person name="Hartog M."/>
            <person name="Hontelez J."/>
            <person name="Verver J."/>
            <person name="Yang W.-C."/>
            <person name="Schijlen E."/>
            <person name="Repin R."/>
            <person name="Schilthuizen M."/>
            <person name="Schranz E."/>
            <person name="Heidstra R."/>
            <person name="Miyata K."/>
            <person name="Fedorova E."/>
            <person name="Kohlen W."/>
            <person name="Bisseling T."/>
            <person name="Smit S."/>
            <person name="Geurts R."/>
        </authorList>
    </citation>
    <scope>NUCLEOTIDE SEQUENCE [LARGE SCALE GENOMIC DNA]</scope>
    <source>
        <strain evidence="3">cv. WU1-14</strain>
    </source>
</reference>
<protein>
    <submittedName>
        <fullName evidence="2">Uncharacterized protein</fullName>
    </submittedName>
</protein>
<evidence type="ECO:0000313" key="3">
    <source>
        <dbReference type="Proteomes" id="UP000237105"/>
    </source>
</evidence>
<evidence type="ECO:0000313" key="2">
    <source>
        <dbReference type="EMBL" id="PON32729.1"/>
    </source>
</evidence>
<sequence length="107" mass="11899">MLAALAEINRKAEKAHEAILGLKDKVVEVHRDNARLEELLASEARSGRREDFDEEIQQESGGQPPMEVPAQSKSRMQEEGQSQTRPFQAGAALDRRHQESPVGTLPN</sequence>
<feature type="region of interest" description="Disordered" evidence="1">
    <location>
        <begin position="42"/>
        <end position="107"/>
    </location>
</feature>
<proteinExistence type="predicted"/>
<gene>
    <name evidence="2" type="ORF">PanWU01x14_358840</name>
</gene>
<feature type="compositionally biased region" description="Polar residues" evidence="1">
    <location>
        <begin position="71"/>
        <end position="86"/>
    </location>
</feature>
<organism evidence="2 3">
    <name type="scientific">Parasponia andersonii</name>
    <name type="common">Sponia andersonii</name>
    <dbReference type="NCBI Taxonomy" id="3476"/>
    <lineage>
        <taxon>Eukaryota</taxon>
        <taxon>Viridiplantae</taxon>
        <taxon>Streptophyta</taxon>
        <taxon>Embryophyta</taxon>
        <taxon>Tracheophyta</taxon>
        <taxon>Spermatophyta</taxon>
        <taxon>Magnoliopsida</taxon>
        <taxon>eudicotyledons</taxon>
        <taxon>Gunneridae</taxon>
        <taxon>Pentapetalae</taxon>
        <taxon>rosids</taxon>
        <taxon>fabids</taxon>
        <taxon>Rosales</taxon>
        <taxon>Cannabaceae</taxon>
        <taxon>Parasponia</taxon>
    </lineage>
</organism>
<dbReference type="AlphaFoldDB" id="A0A2P5A881"/>